<name>A0A9J6CRH9_POLVA</name>
<evidence type="ECO:0000313" key="2">
    <source>
        <dbReference type="Proteomes" id="UP001107558"/>
    </source>
</evidence>
<organism evidence="1 2">
    <name type="scientific">Polypedilum vanderplanki</name>
    <name type="common">Sleeping chironomid midge</name>
    <dbReference type="NCBI Taxonomy" id="319348"/>
    <lineage>
        <taxon>Eukaryota</taxon>
        <taxon>Metazoa</taxon>
        <taxon>Ecdysozoa</taxon>
        <taxon>Arthropoda</taxon>
        <taxon>Hexapoda</taxon>
        <taxon>Insecta</taxon>
        <taxon>Pterygota</taxon>
        <taxon>Neoptera</taxon>
        <taxon>Endopterygota</taxon>
        <taxon>Diptera</taxon>
        <taxon>Nematocera</taxon>
        <taxon>Chironomoidea</taxon>
        <taxon>Chironomidae</taxon>
        <taxon>Chironominae</taxon>
        <taxon>Polypedilum</taxon>
        <taxon>Polypedilum</taxon>
    </lineage>
</organism>
<keyword evidence="2" id="KW-1185">Reference proteome</keyword>
<evidence type="ECO:0000313" key="1">
    <source>
        <dbReference type="EMBL" id="KAG5684463.1"/>
    </source>
</evidence>
<sequence length="123" mass="14418">MNVAKELVKILGLSKQVSIFQMLARLQLKFNHFGLSKLKPTGVIIDDRVLKSDFYLLFCYQNDIEDFKKCCFKEDGVYKVALFNSCFQVEFSSQKKRMNLDDMKDSDMAQNELKIKKEKEMIL</sequence>
<reference evidence="1" key="1">
    <citation type="submission" date="2021-03" db="EMBL/GenBank/DDBJ databases">
        <title>Chromosome level genome of the anhydrobiotic midge Polypedilum vanderplanki.</title>
        <authorList>
            <person name="Yoshida Y."/>
            <person name="Kikawada T."/>
            <person name="Gusev O."/>
        </authorList>
    </citation>
    <scope>NUCLEOTIDE SEQUENCE</scope>
    <source>
        <strain evidence="1">NIAS01</strain>
        <tissue evidence="1">Whole body or cell culture</tissue>
    </source>
</reference>
<proteinExistence type="predicted"/>
<comment type="caution">
    <text evidence="1">The sequence shown here is derived from an EMBL/GenBank/DDBJ whole genome shotgun (WGS) entry which is preliminary data.</text>
</comment>
<dbReference type="AlphaFoldDB" id="A0A9J6CRH9"/>
<dbReference type="Proteomes" id="UP001107558">
    <property type="component" value="Chromosome 1"/>
</dbReference>
<protein>
    <submittedName>
        <fullName evidence="1">Uncharacterized protein</fullName>
    </submittedName>
</protein>
<accession>A0A9J6CRH9</accession>
<gene>
    <name evidence="1" type="ORF">PVAND_013697</name>
</gene>
<dbReference type="EMBL" id="JADBJN010000001">
    <property type="protein sequence ID" value="KAG5684463.1"/>
    <property type="molecule type" value="Genomic_DNA"/>
</dbReference>